<keyword evidence="2" id="KW-1185">Reference proteome</keyword>
<dbReference type="Proteomes" id="UP000037069">
    <property type="component" value="Unassembled WGS sequence"/>
</dbReference>
<name>A0A0L0CBH2_LUCCU</name>
<protein>
    <submittedName>
        <fullName evidence="1">Uncharacterized protein</fullName>
    </submittedName>
</protein>
<reference evidence="1 2" key="1">
    <citation type="journal article" date="2015" name="Nat. Commun.">
        <title>Lucilia cuprina genome unlocks parasitic fly biology to underpin future interventions.</title>
        <authorList>
            <person name="Anstead C.A."/>
            <person name="Korhonen P.K."/>
            <person name="Young N.D."/>
            <person name="Hall R.S."/>
            <person name="Jex A.R."/>
            <person name="Murali S.C."/>
            <person name="Hughes D.S."/>
            <person name="Lee S.F."/>
            <person name="Perry T."/>
            <person name="Stroehlein A.J."/>
            <person name="Ansell B.R."/>
            <person name="Breugelmans B."/>
            <person name="Hofmann A."/>
            <person name="Qu J."/>
            <person name="Dugan S."/>
            <person name="Lee S.L."/>
            <person name="Chao H."/>
            <person name="Dinh H."/>
            <person name="Han Y."/>
            <person name="Doddapaneni H.V."/>
            <person name="Worley K.C."/>
            <person name="Muzny D.M."/>
            <person name="Ioannidis P."/>
            <person name="Waterhouse R.M."/>
            <person name="Zdobnov E.M."/>
            <person name="James P.J."/>
            <person name="Bagnall N.H."/>
            <person name="Kotze A.C."/>
            <person name="Gibbs R.A."/>
            <person name="Richards S."/>
            <person name="Batterham P."/>
            <person name="Gasser R.B."/>
        </authorList>
    </citation>
    <scope>NUCLEOTIDE SEQUENCE [LARGE SCALE GENOMIC DNA]</scope>
    <source>
        <strain evidence="1 2">LS</strain>
        <tissue evidence="1">Full body</tissue>
    </source>
</reference>
<evidence type="ECO:0000313" key="2">
    <source>
        <dbReference type="Proteomes" id="UP000037069"/>
    </source>
</evidence>
<comment type="caution">
    <text evidence="1">The sequence shown here is derived from an EMBL/GenBank/DDBJ whole genome shotgun (WGS) entry which is preliminary data.</text>
</comment>
<dbReference type="AlphaFoldDB" id="A0A0L0CBH2"/>
<sequence>MVRLLEKEKRIRGFTKLLVESDRKIFFLQKVTTYNFFCTSICQRFEETKDNKRVKVVILTTCRDNPEN</sequence>
<proteinExistence type="predicted"/>
<dbReference type="EMBL" id="JRES01000742">
    <property type="protein sequence ID" value="KNC28814.1"/>
    <property type="molecule type" value="Genomic_DNA"/>
</dbReference>
<accession>A0A0L0CBH2</accession>
<evidence type="ECO:0000313" key="1">
    <source>
        <dbReference type="EMBL" id="KNC28814.1"/>
    </source>
</evidence>
<organism evidence="1 2">
    <name type="scientific">Lucilia cuprina</name>
    <name type="common">Green bottle fly</name>
    <name type="synonym">Australian sheep blowfly</name>
    <dbReference type="NCBI Taxonomy" id="7375"/>
    <lineage>
        <taxon>Eukaryota</taxon>
        <taxon>Metazoa</taxon>
        <taxon>Ecdysozoa</taxon>
        <taxon>Arthropoda</taxon>
        <taxon>Hexapoda</taxon>
        <taxon>Insecta</taxon>
        <taxon>Pterygota</taxon>
        <taxon>Neoptera</taxon>
        <taxon>Endopterygota</taxon>
        <taxon>Diptera</taxon>
        <taxon>Brachycera</taxon>
        <taxon>Muscomorpha</taxon>
        <taxon>Oestroidea</taxon>
        <taxon>Calliphoridae</taxon>
        <taxon>Luciliinae</taxon>
        <taxon>Lucilia</taxon>
    </lineage>
</organism>
<gene>
    <name evidence="1" type="ORF">FF38_06243</name>
</gene>